<name>A0A022PHX7_9GAMM</name>
<dbReference type="PATRIC" id="fig|1393736.3.peg.1631"/>
<organism evidence="1 2">
    <name type="scientific">Photorhabdus aegyptia</name>
    <dbReference type="NCBI Taxonomy" id="2805098"/>
    <lineage>
        <taxon>Bacteria</taxon>
        <taxon>Pseudomonadati</taxon>
        <taxon>Pseudomonadota</taxon>
        <taxon>Gammaproteobacteria</taxon>
        <taxon>Enterobacterales</taxon>
        <taxon>Morganellaceae</taxon>
        <taxon>Photorhabdus</taxon>
    </lineage>
</organism>
<protein>
    <submittedName>
        <fullName evidence="1">Immunity protein 32</fullName>
    </submittedName>
</protein>
<dbReference type="RefSeq" id="WP_036777741.1">
    <property type="nucleotide sequence ID" value="NZ_CAWLTM010000096.1"/>
</dbReference>
<sequence>MAIINLEINARYEQQETITLNTVLMDLFYITRQIDIFFGQKKTWYLTGYSRKQALQHIVFDEQGPTEVAIRDFEKEYRKNFPSLINGMWDGQKDELSCGIIYDKSKSGHPNWVKLELNLKIDSSQLNASRLIDLVKYLATSRDFPYIQVETNGYTLKGRQVFPDRLSVGWMLYQPRIIDKFYLPMAEDVLPVYQNNEQIGTLIITKKGIFDGRNQEDIDKSNDIEIQLVNLGLLPLITEV</sequence>
<proteinExistence type="predicted"/>
<reference evidence="1 2" key="1">
    <citation type="submission" date="2014-03" db="EMBL/GenBank/DDBJ databases">
        <title>Draft Genome of Photorhabdus luminescens BA1, an Egyptian Isolate.</title>
        <authorList>
            <person name="Ghazal S."/>
            <person name="Hurst S.G.IV."/>
            <person name="Morris K."/>
            <person name="Thomas K."/>
            <person name="Tisa L.S."/>
        </authorList>
    </citation>
    <scope>NUCLEOTIDE SEQUENCE [LARGE SCALE GENOMIC DNA]</scope>
    <source>
        <strain evidence="1 2">BA1</strain>
    </source>
</reference>
<dbReference type="Proteomes" id="UP000023464">
    <property type="component" value="Unassembled WGS sequence"/>
</dbReference>
<gene>
    <name evidence="1" type="ORF">BA1DRAFT_01616</name>
</gene>
<dbReference type="AlphaFoldDB" id="A0A022PHX7"/>
<evidence type="ECO:0000313" key="1">
    <source>
        <dbReference type="EMBL" id="EYU15757.1"/>
    </source>
</evidence>
<accession>A0A022PHX7</accession>
<dbReference type="EMBL" id="JFGV01000019">
    <property type="protein sequence ID" value="EYU15757.1"/>
    <property type="molecule type" value="Genomic_DNA"/>
</dbReference>
<evidence type="ECO:0000313" key="2">
    <source>
        <dbReference type="Proteomes" id="UP000023464"/>
    </source>
</evidence>
<comment type="caution">
    <text evidence="1">The sequence shown here is derived from an EMBL/GenBank/DDBJ whole genome shotgun (WGS) entry which is preliminary data.</text>
</comment>
<keyword evidence="2" id="KW-1185">Reference proteome</keyword>